<feature type="chain" id="PRO_5008903992" evidence="6">
    <location>
        <begin position="19"/>
        <end position="463"/>
    </location>
</feature>
<dbReference type="InterPro" id="IPR036852">
    <property type="entry name" value="Peptidase_S8/S53_dom_sf"/>
</dbReference>
<evidence type="ECO:0000256" key="2">
    <source>
        <dbReference type="ARBA" id="ARBA00022670"/>
    </source>
</evidence>
<reference evidence="8 9" key="1">
    <citation type="journal article" date="2016" name="Genome Biol. Evol.">
        <title>Gene Family Evolution Reflects Adaptation to Soil Environmental Stressors in the Genome of the Collembolan Orchesella cincta.</title>
        <authorList>
            <person name="Faddeeva-Vakhrusheva A."/>
            <person name="Derks M.F."/>
            <person name="Anvar S.Y."/>
            <person name="Agamennone V."/>
            <person name="Suring W."/>
            <person name="Smit S."/>
            <person name="van Straalen N.M."/>
            <person name="Roelofs D."/>
        </authorList>
    </citation>
    <scope>NUCLEOTIDE SEQUENCE [LARGE SCALE GENOMIC DNA]</scope>
    <source>
        <tissue evidence="8">Mixed pool</tissue>
    </source>
</reference>
<comment type="similarity">
    <text evidence="1 5">Belongs to the peptidase S8 family.</text>
</comment>
<dbReference type="Pfam" id="PF00082">
    <property type="entry name" value="Peptidase_S8"/>
    <property type="match status" value="1"/>
</dbReference>
<evidence type="ECO:0000256" key="6">
    <source>
        <dbReference type="SAM" id="SignalP"/>
    </source>
</evidence>
<dbReference type="PANTHER" id="PTHR43806:SF67">
    <property type="entry name" value="EGF-LIKE DOMAIN-CONTAINING PROTEIN"/>
    <property type="match status" value="1"/>
</dbReference>
<comment type="caution">
    <text evidence="5">Lacks conserved residue(s) required for the propagation of feature annotation.</text>
</comment>
<protein>
    <submittedName>
        <fullName evidence="8">Bacillopeptidase F</fullName>
    </submittedName>
</protein>
<keyword evidence="6" id="KW-0732">Signal</keyword>
<keyword evidence="4" id="KW-0720">Serine protease</keyword>
<evidence type="ECO:0000313" key="9">
    <source>
        <dbReference type="Proteomes" id="UP000094527"/>
    </source>
</evidence>
<keyword evidence="2" id="KW-0645">Protease</keyword>
<sequence length="463" mass="49455">MIQKFFLITILGIALTNALIPTAEIQGSLLNTLEKNGKANIVISFKQDTQPILENVNGKSFETRGHKITSMKTQLEQLAKESQQGVVSILKSRSSPVKFQSFWINNKIIVKNATLELIQTIADNPDVREIREELVAHIKDTVEKSNPASTSQEEVSWGVGKIEADQAWNLVGGNHGEGVVVALKGNWRADGYGWFDAHTRSRNPNDVQGHGTNAIGVAVGSNGIGVAPGAQWVSCRGCGNNYYDGLVLCWEEDLLLCGEWILCPTQWNTQNPDCSKAPNLVSNSWNCGGSGNYFYTEVVDAWKAASIFSVFPAGDGGPTCSSVESPADYEGVIGVGATTQSDGIVSSSCRGPSIAGVLKPDLTAPALTIRTACRDEDTSYCNAAGTGMASPHVAGTAAMLLARNPDLTFDQIKDLLQNNTDREVEGAESCGGTNSTHDWPNNVYGYGRINARKALASLIGGSS</sequence>
<evidence type="ECO:0000259" key="7">
    <source>
        <dbReference type="Pfam" id="PF00082"/>
    </source>
</evidence>
<dbReference type="PRINTS" id="PR00723">
    <property type="entry name" value="SUBTILISIN"/>
</dbReference>
<evidence type="ECO:0000256" key="3">
    <source>
        <dbReference type="ARBA" id="ARBA00022801"/>
    </source>
</evidence>
<dbReference type="PROSITE" id="PS51892">
    <property type="entry name" value="SUBTILASE"/>
    <property type="match status" value="1"/>
</dbReference>
<organism evidence="8 9">
    <name type="scientific">Orchesella cincta</name>
    <name type="common">Springtail</name>
    <name type="synonym">Podura cincta</name>
    <dbReference type="NCBI Taxonomy" id="48709"/>
    <lineage>
        <taxon>Eukaryota</taxon>
        <taxon>Metazoa</taxon>
        <taxon>Ecdysozoa</taxon>
        <taxon>Arthropoda</taxon>
        <taxon>Hexapoda</taxon>
        <taxon>Collembola</taxon>
        <taxon>Entomobryomorpha</taxon>
        <taxon>Entomobryoidea</taxon>
        <taxon>Orchesellidae</taxon>
        <taxon>Orchesellinae</taxon>
        <taxon>Orchesella</taxon>
    </lineage>
</organism>
<evidence type="ECO:0000256" key="5">
    <source>
        <dbReference type="PROSITE-ProRule" id="PRU01240"/>
    </source>
</evidence>
<gene>
    <name evidence="8" type="ORF">Ocin01_14616</name>
</gene>
<dbReference type="GO" id="GO:0004252">
    <property type="term" value="F:serine-type endopeptidase activity"/>
    <property type="evidence" value="ECO:0007669"/>
    <property type="project" value="InterPro"/>
</dbReference>
<feature type="domain" description="Peptidase S8/S53" evidence="7">
    <location>
        <begin position="194"/>
        <end position="447"/>
    </location>
</feature>
<dbReference type="InterPro" id="IPR015500">
    <property type="entry name" value="Peptidase_S8_subtilisin-rel"/>
</dbReference>
<feature type="signal peptide" evidence="6">
    <location>
        <begin position="1"/>
        <end position="18"/>
    </location>
</feature>
<accession>A0A1D2MGF1</accession>
<dbReference type="InterPro" id="IPR050131">
    <property type="entry name" value="Peptidase_S8_subtilisin-like"/>
</dbReference>
<dbReference type="AlphaFoldDB" id="A0A1D2MGF1"/>
<dbReference type="STRING" id="48709.A0A1D2MGF1"/>
<comment type="caution">
    <text evidence="8">The sequence shown here is derived from an EMBL/GenBank/DDBJ whole genome shotgun (WGS) entry which is preliminary data.</text>
</comment>
<dbReference type="SUPFAM" id="SSF52743">
    <property type="entry name" value="Subtilisin-like"/>
    <property type="match status" value="1"/>
</dbReference>
<name>A0A1D2MGF1_ORCCI</name>
<dbReference type="EMBL" id="LJIJ01001338">
    <property type="protein sequence ID" value="ODM92068.1"/>
    <property type="molecule type" value="Genomic_DNA"/>
</dbReference>
<dbReference type="Gene3D" id="3.40.50.200">
    <property type="entry name" value="Peptidase S8/S53 domain"/>
    <property type="match status" value="1"/>
</dbReference>
<evidence type="ECO:0000313" key="8">
    <source>
        <dbReference type="EMBL" id="ODM92068.1"/>
    </source>
</evidence>
<dbReference type="PANTHER" id="PTHR43806">
    <property type="entry name" value="PEPTIDASE S8"/>
    <property type="match status" value="1"/>
</dbReference>
<evidence type="ECO:0000256" key="4">
    <source>
        <dbReference type="ARBA" id="ARBA00022825"/>
    </source>
</evidence>
<proteinExistence type="inferred from homology"/>
<keyword evidence="9" id="KW-1185">Reference proteome</keyword>
<dbReference type="OrthoDB" id="1740355at2759"/>
<dbReference type="InterPro" id="IPR000209">
    <property type="entry name" value="Peptidase_S8/S53_dom"/>
</dbReference>
<keyword evidence="3" id="KW-0378">Hydrolase</keyword>
<evidence type="ECO:0000256" key="1">
    <source>
        <dbReference type="ARBA" id="ARBA00011073"/>
    </source>
</evidence>
<dbReference type="GO" id="GO:0006508">
    <property type="term" value="P:proteolysis"/>
    <property type="evidence" value="ECO:0007669"/>
    <property type="project" value="UniProtKB-KW"/>
</dbReference>
<dbReference type="Proteomes" id="UP000094527">
    <property type="component" value="Unassembled WGS sequence"/>
</dbReference>